<organism evidence="3 4">
    <name type="scientific">Rhodopila globiformis</name>
    <name type="common">Rhodopseudomonas globiformis</name>
    <dbReference type="NCBI Taxonomy" id="1071"/>
    <lineage>
        <taxon>Bacteria</taxon>
        <taxon>Pseudomonadati</taxon>
        <taxon>Pseudomonadota</taxon>
        <taxon>Alphaproteobacteria</taxon>
        <taxon>Acetobacterales</taxon>
        <taxon>Acetobacteraceae</taxon>
        <taxon>Rhodopila</taxon>
    </lineage>
</organism>
<dbReference type="GO" id="GO:0006355">
    <property type="term" value="P:regulation of DNA-templated transcription"/>
    <property type="evidence" value="ECO:0007669"/>
    <property type="project" value="InterPro"/>
</dbReference>
<dbReference type="InterPro" id="IPR007337">
    <property type="entry name" value="RelB/DinJ"/>
</dbReference>
<dbReference type="PIRSF" id="PIRSF003108">
    <property type="entry name" value="DinJ"/>
    <property type="match status" value="1"/>
</dbReference>
<protein>
    <submittedName>
        <fullName evidence="3">Damage-inducible protein</fullName>
    </submittedName>
</protein>
<dbReference type="PANTHER" id="PTHR38781">
    <property type="entry name" value="ANTITOXIN DINJ-RELATED"/>
    <property type="match status" value="1"/>
</dbReference>
<sequence length="82" mass="8977">MLHVRVDEEIKARASAALELMGLSVSEAVRLFLHRVAIEQAIPFAIKVPNAATRAAMEEARTLGQARYETPEALFDALSKGE</sequence>
<dbReference type="GO" id="GO:0000987">
    <property type="term" value="F:cis-regulatory region sequence-specific DNA binding"/>
    <property type="evidence" value="ECO:0007669"/>
    <property type="project" value="InterPro"/>
</dbReference>
<dbReference type="PANTHER" id="PTHR38781:SF1">
    <property type="entry name" value="ANTITOXIN DINJ-RELATED"/>
    <property type="match status" value="1"/>
</dbReference>
<gene>
    <name evidence="3" type="ORF">CCS01_31885</name>
</gene>
<dbReference type="OrthoDB" id="9799097at2"/>
<comment type="similarity">
    <text evidence="1">Belongs to the RelB/DinJ antitoxin family.</text>
</comment>
<dbReference type="GO" id="GO:0015643">
    <property type="term" value="F:toxic substance binding"/>
    <property type="evidence" value="ECO:0007669"/>
    <property type="project" value="InterPro"/>
</dbReference>
<dbReference type="Gene3D" id="1.10.1220.10">
    <property type="entry name" value="Met repressor-like"/>
    <property type="match status" value="1"/>
</dbReference>
<dbReference type="GO" id="GO:0006351">
    <property type="term" value="P:DNA-templated transcription"/>
    <property type="evidence" value="ECO:0007669"/>
    <property type="project" value="TreeGrafter"/>
</dbReference>
<dbReference type="Pfam" id="PF04221">
    <property type="entry name" value="RelB"/>
    <property type="match status" value="1"/>
</dbReference>
<dbReference type="AlphaFoldDB" id="A0A2S6MTW6"/>
<dbReference type="InterPro" id="IPR026262">
    <property type="entry name" value="DinJ"/>
</dbReference>
<keyword evidence="2" id="KW-1277">Toxin-antitoxin system</keyword>
<dbReference type="Proteomes" id="UP000239724">
    <property type="component" value="Unassembled WGS sequence"/>
</dbReference>
<comment type="caution">
    <text evidence="3">The sequence shown here is derived from an EMBL/GenBank/DDBJ whole genome shotgun (WGS) entry which is preliminary data.</text>
</comment>
<reference evidence="3 4" key="1">
    <citation type="journal article" date="2018" name="Arch. Microbiol.">
        <title>New insights into the metabolic potential of the phototrophic purple bacterium Rhodopila globiformis DSM 161(T) from its draft genome sequence and evidence for a vanadium-dependent nitrogenase.</title>
        <authorList>
            <person name="Imhoff J.F."/>
            <person name="Rahn T."/>
            <person name="Kunzel S."/>
            <person name="Neulinger S.C."/>
        </authorList>
    </citation>
    <scope>NUCLEOTIDE SEQUENCE [LARGE SCALE GENOMIC DNA]</scope>
    <source>
        <strain evidence="3 4">DSM 161</strain>
    </source>
</reference>
<name>A0A2S6MTW6_RHOGL</name>
<evidence type="ECO:0000313" key="3">
    <source>
        <dbReference type="EMBL" id="PPQ25798.1"/>
    </source>
</evidence>
<dbReference type="EMBL" id="NHRY01000277">
    <property type="protein sequence ID" value="PPQ25798.1"/>
    <property type="molecule type" value="Genomic_DNA"/>
</dbReference>
<evidence type="ECO:0000256" key="1">
    <source>
        <dbReference type="ARBA" id="ARBA00010562"/>
    </source>
</evidence>
<dbReference type="InterPro" id="IPR013321">
    <property type="entry name" value="Arc_rbn_hlx_hlx"/>
</dbReference>
<dbReference type="NCBIfam" id="TIGR02384">
    <property type="entry name" value="RelB_DinJ"/>
    <property type="match status" value="1"/>
</dbReference>
<evidence type="ECO:0000313" key="4">
    <source>
        <dbReference type="Proteomes" id="UP000239724"/>
    </source>
</evidence>
<accession>A0A2S6MTW6</accession>
<keyword evidence="4" id="KW-1185">Reference proteome</keyword>
<evidence type="ECO:0000256" key="2">
    <source>
        <dbReference type="ARBA" id="ARBA00022649"/>
    </source>
</evidence>
<proteinExistence type="inferred from homology"/>
<dbReference type="GO" id="GO:0044010">
    <property type="term" value="P:single-species biofilm formation"/>
    <property type="evidence" value="ECO:0007669"/>
    <property type="project" value="InterPro"/>
</dbReference>